<name>A0A164USE3_9CRUS</name>
<organism evidence="1 2">
    <name type="scientific">Daphnia magna</name>
    <dbReference type="NCBI Taxonomy" id="35525"/>
    <lineage>
        <taxon>Eukaryota</taxon>
        <taxon>Metazoa</taxon>
        <taxon>Ecdysozoa</taxon>
        <taxon>Arthropoda</taxon>
        <taxon>Crustacea</taxon>
        <taxon>Branchiopoda</taxon>
        <taxon>Diplostraca</taxon>
        <taxon>Cladocera</taxon>
        <taxon>Anomopoda</taxon>
        <taxon>Daphniidae</taxon>
        <taxon>Daphnia</taxon>
    </lineage>
</organism>
<comment type="caution">
    <text evidence="1">The sequence shown here is derived from an EMBL/GenBank/DDBJ whole genome shotgun (WGS) entry which is preliminary data.</text>
</comment>
<dbReference type="Proteomes" id="UP000076858">
    <property type="component" value="Unassembled WGS sequence"/>
</dbReference>
<protein>
    <submittedName>
        <fullName evidence="1">Uncharacterized protein</fullName>
    </submittedName>
</protein>
<sequence length="50" mass="5435">MFKTGGIESFLMAMVASSVVKYNPPVNFNDRASGDSNNQGGILLVLSFYF</sequence>
<dbReference type="AlphaFoldDB" id="A0A164USE3"/>
<reference evidence="1 2" key="1">
    <citation type="submission" date="2016-03" db="EMBL/GenBank/DDBJ databases">
        <title>EvidentialGene: Evidence-directed Construction of Genes on Genomes.</title>
        <authorList>
            <person name="Gilbert D.G."/>
            <person name="Choi J.-H."/>
            <person name="Mockaitis K."/>
            <person name="Colbourne J."/>
            <person name="Pfrender M."/>
        </authorList>
    </citation>
    <scope>NUCLEOTIDE SEQUENCE [LARGE SCALE GENOMIC DNA]</scope>
    <source>
        <strain evidence="1 2">Xinb3</strain>
        <tissue evidence="1">Complete organism</tissue>
    </source>
</reference>
<evidence type="ECO:0000313" key="1">
    <source>
        <dbReference type="EMBL" id="KZS11626.1"/>
    </source>
</evidence>
<evidence type="ECO:0000313" key="2">
    <source>
        <dbReference type="Proteomes" id="UP000076858"/>
    </source>
</evidence>
<accession>A0A164USE3</accession>
<proteinExistence type="predicted"/>
<gene>
    <name evidence="1" type="ORF">APZ42_023560</name>
</gene>
<dbReference type="EMBL" id="LRGB01001574">
    <property type="protein sequence ID" value="KZS11626.1"/>
    <property type="molecule type" value="Genomic_DNA"/>
</dbReference>
<keyword evidence="2" id="KW-1185">Reference proteome</keyword>